<dbReference type="KEGG" id="fgr:FGSG_01286"/>
<gene>
    <name evidence="4" type="primary">FG01286.1</name>
    <name evidence="3" type="ORF">FGRAMPH1_01T03185</name>
</gene>
<accession>I1RCH1</accession>
<evidence type="ECO:0000313" key="3">
    <source>
        <dbReference type="EMBL" id="CEF73395.1"/>
    </source>
</evidence>
<evidence type="ECO:0000313" key="4">
    <source>
        <dbReference type="EnsemblFungi" id="CEF73395"/>
    </source>
</evidence>
<keyword evidence="5" id="KW-1185">Reference proteome</keyword>
<dbReference type="EMBL" id="HG970332">
    <property type="protein sequence ID" value="CEF73395.1"/>
    <property type="molecule type" value="Genomic_DNA"/>
</dbReference>
<feature type="region of interest" description="Disordered" evidence="1">
    <location>
        <begin position="205"/>
        <end position="224"/>
    </location>
</feature>
<feature type="transmembrane region" description="Helical" evidence="2">
    <location>
        <begin position="20"/>
        <end position="37"/>
    </location>
</feature>
<dbReference type="eggNOG" id="ENOG502RNKZ">
    <property type="taxonomic scope" value="Eukaryota"/>
</dbReference>
<sequence length="224" mass="24287">MENTRSAADTSAWQIKDHLLAILPAGVLFGATVAMRLPQHPHLDVVARLGRVAILVALGCAISRTRFFAETPTSLNDLPTILREYIFLMGVVVFVVAMMAPSADEPRQPSDSIINEERMLVPEPRNTRCKPGTKQSWDIASSISHLDLLSNLGSLDLKFMPGPKSHYSDLSGSGESAVTLSSGLIRDPSKLMEIIQWVKAAAPPSFGRKGDSTSTENVLHEVSV</sequence>
<reference key="3">
    <citation type="submission" date="2014-02" db="EMBL/GenBank/DDBJ databases">
        <title>A revised Fusarium graminearum genomic reference sequence using whole shotgun re-sequencing.</title>
        <authorList>
            <person name="King R."/>
            <person name="Urban M."/>
            <person name="Hassani-Pak K."/>
            <person name="Hammond-Kosack K."/>
        </authorList>
    </citation>
    <scope>NUCLEOTIDE SEQUENCE</scope>
    <source>
        <strain>PH-1</strain>
    </source>
</reference>
<dbReference type="VEuPathDB" id="FungiDB:FGRAMPH1_01G03185"/>
<evidence type="ECO:0000256" key="2">
    <source>
        <dbReference type="SAM" id="Phobius"/>
    </source>
</evidence>
<reference evidence="4 5" key="1">
    <citation type="journal article" date="2007" name="Science">
        <title>The Fusarium graminearum genome reveals a link between localized polymorphism and pathogen specialization.</title>
        <authorList>
            <person name="Cuomo C.A."/>
            <person name="Gueldener U."/>
            <person name="Xu J.-R."/>
            <person name="Trail F."/>
            <person name="Turgeon B.G."/>
            <person name="Di Pietro A."/>
            <person name="Walton J.D."/>
            <person name="Ma L.-J."/>
            <person name="Baker S.E."/>
            <person name="Rep M."/>
            <person name="Adam G."/>
            <person name="Antoniw J."/>
            <person name="Baldwin T."/>
            <person name="Calvo S.E."/>
            <person name="Chang Y.-L."/>
            <person name="DeCaprio D."/>
            <person name="Gale L.R."/>
            <person name="Gnerre S."/>
            <person name="Goswami R.S."/>
            <person name="Hammond-Kosack K."/>
            <person name="Harris L.J."/>
            <person name="Hilburn K."/>
            <person name="Kennell J.C."/>
            <person name="Kroken S."/>
            <person name="Magnuson J.K."/>
            <person name="Mannhaupt G."/>
            <person name="Mauceli E.W."/>
            <person name="Mewes H.-W."/>
            <person name="Mitterbauer R."/>
            <person name="Muehlbauer G."/>
            <person name="Muensterkoetter M."/>
            <person name="Nelson D."/>
            <person name="O'Donnell K."/>
            <person name="Ouellet T."/>
            <person name="Qi W."/>
            <person name="Quesneville H."/>
            <person name="Roncero M.I.G."/>
            <person name="Seong K.-Y."/>
            <person name="Tetko I.V."/>
            <person name="Urban M."/>
            <person name="Waalwijk C."/>
            <person name="Ward T.J."/>
            <person name="Yao J."/>
            <person name="Birren B.W."/>
            <person name="Kistler H.C."/>
        </authorList>
    </citation>
    <scope>NUCLEOTIDE SEQUENCE [LARGE SCALE GENOMIC DNA]</scope>
    <source>
        <strain evidence="5">ATCC MYA-4620 / CBS 123657 / FGSC 9075 / NRRL 31084 / PH-1</strain>
        <strain evidence="4">PH-1 / ATCC MYA-4620 / FGSC 9075 / NRRL 31084</strain>
    </source>
</reference>
<organism evidence="3 5">
    <name type="scientific">Gibberella zeae (strain ATCC MYA-4620 / CBS 123657 / FGSC 9075 / NRRL 31084 / PH-1)</name>
    <name type="common">Wheat head blight fungus</name>
    <name type="synonym">Fusarium graminearum</name>
    <dbReference type="NCBI Taxonomy" id="229533"/>
    <lineage>
        <taxon>Eukaryota</taxon>
        <taxon>Fungi</taxon>
        <taxon>Dikarya</taxon>
        <taxon>Ascomycota</taxon>
        <taxon>Pezizomycotina</taxon>
        <taxon>Sordariomycetes</taxon>
        <taxon>Hypocreomycetidae</taxon>
        <taxon>Hypocreales</taxon>
        <taxon>Nectriaceae</taxon>
        <taxon>Fusarium</taxon>
    </lineage>
</organism>
<dbReference type="InParanoid" id="I1RCH1"/>
<dbReference type="HOGENOM" id="CLU_1235114_0_0_1"/>
<dbReference type="EnsemblFungi" id="CEF73395">
    <property type="protein sequence ID" value="CEF73395"/>
    <property type="gene ID" value="FGRRES_01286"/>
</dbReference>
<dbReference type="OrthoDB" id="5080160at2759"/>
<reference evidence="4 5" key="2">
    <citation type="journal article" date="2010" name="Nature">
        <title>Comparative genomics reveals mobile pathogenicity chromosomes in Fusarium.</title>
        <authorList>
            <person name="Ma L.J."/>
            <person name="van der Does H.C."/>
            <person name="Borkovich K.A."/>
            <person name="Coleman J.J."/>
            <person name="Daboussi M.J."/>
            <person name="Di Pietro A."/>
            <person name="Dufresne M."/>
            <person name="Freitag M."/>
            <person name="Grabherr M."/>
            <person name="Henrissat B."/>
            <person name="Houterman P.M."/>
            <person name="Kang S."/>
            <person name="Shim W.B."/>
            <person name="Woloshuk C."/>
            <person name="Xie X."/>
            <person name="Xu J.R."/>
            <person name="Antoniw J."/>
            <person name="Baker S.E."/>
            <person name="Bluhm B.H."/>
            <person name="Breakspear A."/>
            <person name="Brown D.W."/>
            <person name="Butchko R.A."/>
            <person name="Chapman S."/>
            <person name="Coulson R."/>
            <person name="Coutinho P.M."/>
            <person name="Danchin E.G."/>
            <person name="Diener A."/>
            <person name="Gale L.R."/>
            <person name="Gardiner D.M."/>
            <person name="Goff S."/>
            <person name="Hammond-Kosack K.E."/>
            <person name="Hilburn K."/>
            <person name="Hua-Van A."/>
            <person name="Jonkers W."/>
            <person name="Kazan K."/>
            <person name="Kodira C.D."/>
            <person name="Koehrsen M."/>
            <person name="Kumar L."/>
            <person name="Lee Y.H."/>
            <person name="Li L."/>
            <person name="Manners J.M."/>
            <person name="Miranda-Saavedra D."/>
            <person name="Mukherjee M."/>
            <person name="Park G."/>
            <person name="Park J."/>
            <person name="Park S.Y."/>
            <person name="Proctor R.H."/>
            <person name="Regev A."/>
            <person name="Ruiz-Roldan M.C."/>
            <person name="Sain D."/>
            <person name="Sakthikumar S."/>
            <person name="Sykes S."/>
            <person name="Schwartz D.C."/>
            <person name="Turgeon B.G."/>
            <person name="Wapinski I."/>
            <person name="Yoder O."/>
            <person name="Young S."/>
            <person name="Zeng Q."/>
            <person name="Zhou S."/>
            <person name="Galagan J."/>
            <person name="Cuomo C.A."/>
            <person name="Kistler H.C."/>
            <person name="Rep M."/>
        </authorList>
    </citation>
    <scope>GENOME REANNOTATION</scope>
    <source>
        <strain evidence="5">ATCC MYA-4620 / CBS 123657 / FGSC 9075 / NRRL 31084 / PH-1</strain>
        <strain evidence="4">PH-1 / ATCC MYA-4620 / FGSC 9075 / NRRL 31084</strain>
    </source>
</reference>
<proteinExistence type="predicted"/>
<evidence type="ECO:0000313" key="5">
    <source>
        <dbReference type="Proteomes" id="UP000070720"/>
    </source>
</evidence>
<evidence type="ECO:0000256" key="1">
    <source>
        <dbReference type="SAM" id="MobiDB-lite"/>
    </source>
</evidence>
<feature type="transmembrane region" description="Helical" evidence="2">
    <location>
        <begin position="49"/>
        <end position="69"/>
    </location>
</feature>
<dbReference type="AlphaFoldDB" id="I1RCH1"/>
<keyword evidence="2" id="KW-0472">Membrane</keyword>
<dbReference type="RefSeq" id="XP_011317068.1">
    <property type="nucleotide sequence ID" value="XM_011318766.1"/>
</dbReference>
<reference evidence="3 5" key="4">
    <citation type="journal article" date="2015" name="BMC Genomics">
        <title>The completed genome sequence of the pathogenic ascomycete fungus Fusarium graminearum.</title>
        <authorList>
            <person name="King R."/>
            <person name="Urban M."/>
            <person name="Hammond-Kosack M.C."/>
            <person name="Hassani-Pak K."/>
            <person name="Hammond-Kosack K.E."/>
        </authorList>
    </citation>
    <scope>NUCLEOTIDE SEQUENCE [LARGE SCALE GENOMIC DNA]</scope>
    <source>
        <strain evidence="5">ATCC MYA-4620 / CBS 123657 / FGSC 9075 / NRRL 31084 / PH-1</strain>
        <strain evidence="3">PH-1</strain>
    </source>
</reference>
<feature type="transmembrane region" description="Helical" evidence="2">
    <location>
        <begin position="81"/>
        <end position="100"/>
    </location>
</feature>
<reference evidence="4" key="5">
    <citation type="submission" date="2017-01" db="UniProtKB">
        <authorList>
            <consortium name="EnsemblFungi"/>
        </authorList>
    </citation>
    <scope>IDENTIFICATION</scope>
    <source>
        <strain evidence="4">PH-1 / ATCC MYA-4620 / FGSC 9075 / NRRL 31084</strain>
    </source>
</reference>
<name>I1RCH1_GIBZE</name>
<dbReference type="Proteomes" id="UP000070720">
    <property type="component" value="Chromosome 1"/>
</dbReference>
<protein>
    <submittedName>
        <fullName evidence="3">Chromosome 1, complete genome</fullName>
    </submittedName>
</protein>
<keyword evidence="2" id="KW-0812">Transmembrane</keyword>
<keyword evidence="2" id="KW-1133">Transmembrane helix</keyword>